<keyword evidence="2" id="KW-0489">Methyltransferase</keyword>
<dbReference type="CDD" id="cd02440">
    <property type="entry name" value="AdoMet_MTases"/>
    <property type="match status" value="1"/>
</dbReference>
<dbReference type="Proteomes" id="UP000800036">
    <property type="component" value="Unassembled WGS sequence"/>
</dbReference>
<feature type="region of interest" description="Disordered" evidence="1">
    <location>
        <begin position="1"/>
        <end position="41"/>
    </location>
</feature>
<dbReference type="Gene3D" id="3.40.50.150">
    <property type="entry name" value="Vaccinia Virus protein VP39"/>
    <property type="match status" value="1"/>
</dbReference>
<organism evidence="2 3">
    <name type="scientific">Bimuria novae-zelandiae CBS 107.79</name>
    <dbReference type="NCBI Taxonomy" id="1447943"/>
    <lineage>
        <taxon>Eukaryota</taxon>
        <taxon>Fungi</taxon>
        <taxon>Dikarya</taxon>
        <taxon>Ascomycota</taxon>
        <taxon>Pezizomycotina</taxon>
        <taxon>Dothideomycetes</taxon>
        <taxon>Pleosporomycetidae</taxon>
        <taxon>Pleosporales</taxon>
        <taxon>Massarineae</taxon>
        <taxon>Didymosphaeriaceae</taxon>
        <taxon>Bimuria</taxon>
    </lineage>
</organism>
<dbReference type="GO" id="GO:0008168">
    <property type="term" value="F:methyltransferase activity"/>
    <property type="evidence" value="ECO:0007669"/>
    <property type="project" value="UniProtKB-KW"/>
</dbReference>
<dbReference type="PANTHER" id="PTHR43591">
    <property type="entry name" value="METHYLTRANSFERASE"/>
    <property type="match status" value="1"/>
</dbReference>
<dbReference type="InterPro" id="IPR029063">
    <property type="entry name" value="SAM-dependent_MTases_sf"/>
</dbReference>
<protein>
    <submittedName>
        <fullName evidence="2">S-adenosyl-L-methionine-dependent methyltransferase</fullName>
    </submittedName>
</protein>
<proteinExistence type="predicted"/>
<reference evidence="2" key="1">
    <citation type="journal article" date="2020" name="Stud. Mycol.">
        <title>101 Dothideomycetes genomes: a test case for predicting lifestyles and emergence of pathogens.</title>
        <authorList>
            <person name="Haridas S."/>
            <person name="Albert R."/>
            <person name="Binder M."/>
            <person name="Bloem J."/>
            <person name="Labutti K."/>
            <person name="Salamov A."/>
            <person name="Andreopoulos B."/>
            <person name="Baker S."/>
            <person name="Barry K."/>
            <person name="Bills G."/>
            <person name="Bluhm B."/>
            <person name="Cannon C."/>
            <person name="Castanera R."/>
            <person name="Culley D."/>
            <person name="Daum C."/>
            <person name="Ezra D."/>
            <person name="Gonzalez J."/>
            <person name="Henrissat B."/>
            <person name="Kuo A."/>
            <person name="Liang C."/>
            <person name="Lipzen A."/>
            <person name="Lutzoni F."/>
            <person name="Magnuson J."/>
            <person name="Mondo S."/>
            <person name="Nolan M."/>
            <person name="Ohm R."/>
            <person name="Pangilinan J."/>
            <person name="Park H.-J."/>
            <person name="Ramirez L."/>
            <person name="Alfaro M."/>
            <person name="Sun H."/>
            <person name="Tritt A."/>
            <person name="Yoshinaga Y."/>
            <person name="Zwiers L.-H."/>
            <person name="Turgeon B."/>
            <person name="Goodwin S."/>
            <person name="Spatafora J."/>
            <person name="Crous P."/>
            <person name="Grigoriev I."/>
        </authorList>
    </citation>
    <scope>NUCLEOTIDE SEQUENCE</scope>
    <source>
        <strain evidence="2">CBS 107.79</strain>
    </source>
</reference>
<keyword evidence="2" id="KW-0808">Transferase</keyword>
<dbReference type="PANTHER" id="PTHR43591:SF102">
    <property type="entry name" value="S-ADENOSYL-L-METHIONINE-DEPENDENT METHYLTRANSFERASE"/>
    <property type="match status" value="1"/>
</dbReference>
<name>A0A6A5UR53_9PLEO</name>
<keyword evidence="3" id="KW-1185">Reference proteome</keyword>
<accession>A0A6A5UR53</accession>
<evidence type="ECO:0000256" key="1">
    <source>
        <dbReference type="SAM" id="MobiDB-lite"/>
    </source>
</evidence>
<dbReference type="Pfam" id="PF13489">
    <property type="entry name" value="Methyltransf_23"/>
    <property type="match status" value="1"/>
</dbReference>
<dbReference type="OrthoDB" id="2013972at2759"/>
<dbReference type="AlphaFoldDB" id="A0A6A5UR53"/>
<dbReference type="GO" id="GO:0032259">
    <property type="term" value="P:methylation"/>
    <property type="evidence" value="ECO:0007669"/>
    <property type="project" value="UniProtKB-KW"/>
</dbReference>
<dbReference type="EMBL" id="ML976732">
    <property type="protein sequence ID" value="KAF1967431.1"/>
    <property type="molecule type" value="Genomic_DNA"/>
</dbReference>
<evidence type="ECO:0000313" key="2">
    <source>
        <dbReference type="EMBL" id="KAF1967431.1"/>
    </source>
</evidence>
<evidence type="ECO:0000313" key="3">
    <source>
        <dbReference type="Proteomes" id="UP000800036"/>
    </source>
</evidence>
<dbReference type="SUPFAM" id="SSF53335">
    <property type="entry name" value="S-adenosyl-L-methionine-dependent methyltransferases"/>
    <property type="match status" value="1"/>
</dbReference>
<gene>
    <name evidence="2" type="ORF">BU23DRAFT_559351</name>
</gene>
<sequence>MADTDAETSTTEYSNALIPESDDSSETDSAIGGLTYASSTTSAPSDVYASVEEFGRTYHGYKAGKYVLPNDESERDRLDLQHMLFTISCDGALNFAPIDKPKRVLDIATGTGIWAMEFAEQHPDARVTGTDLSPIQPNYVPVNCEFEIADAEDAWNFGRPFDYIHGRALLTCFADPRSIIQKAYDALAPGGYLELQDGLFPFQFMDPQPPPTHPVRVFLEQVAACGKMIGRPWDNVQHYRKWMQEIGFEAVEEKRLYWPCGPWAKGEKMKKLGIYFLEDMKHAFEPVGMKMLVKVLGWQEERAKEYILNEVMPCLGQKKLYMYETVLFVYGRKPLHAPQVTAPEA</sequence>